<dbReference type="EMBL" id="MLYV02000841">
    <property type="protein sequence ID" value="PSR76538.1"/>
    <property type="molecule type" value="Genomic_DNA"/>
</dbReference>
<evidence type="ECO:0000313" key="2">
    <source>
        <dbReference type="Proteomes" id="UP000186601"/>
    </source>
</evidence>
<protein>
    <submittedName>
        <fullName evidence="1">Uncharacterized protein</fullName>
    </submittedName>
</protein>
<keyword evidence="2" id="KW-1185">Reference proteome</keyword>
<dbReference type="AlphaFoldDB" id="A0A2R6NTS4"/>
<name>A0A2R6NTS4_9APHY</name>
<organism evidence="1 2">
    <name type="scientific">Hermanssonia centrifuga</name>
    <dbReference type="NCBI Taxonomy" id="98765"/>
    <lineage>
        <taxon>Eukaryota</taxon>
        <taxon>Fungi</taxon>
        <taxon>Dikarya</taxon>
        <taxon>Basidiomycota</taxon>
        <taxon>Agaricomycotina</taxon>
        <taxon>Agaricomycetes</taxon>
        <taxon>Polyporales</taxon>
        <taxon>Meruliaceae</taxon>
        <taxon>Hermanssonia</taxon>
    </lineage>
</organism>
<dbReference type="OrthoDB" id="3232725at2759"/>
<accession>A0A2R6NTS4</accession>
<sequence>MASDMANWTMLGQAQLDTLGETPEVRDVAFQSLVDTGIASNNKWRPKKEDAGNYISQCADICAKTPTTADESALVAHAALSAGWALLDYQIAHESERVQIAFIERYSELVQQAMSLLPDTPAVDMDTNWGSAGTGELQTARPHTTPKVVDTGELKSFMGQPDLLHGKKFLLSPNTEDEIMFEVVSYTRARDKTLRFEILFEDCDDSLMIEQKEMKSMLEDCHTYPSIPS</sequence>
<dbReference type="Proteomes" id="UP000186601">
    <property type="component" value="Unassembled WGS sequence"/>
</dbReference>
<gene>
    <name evidence="1" type="ORF">PHLCEN_2v8384</name>
</gene>
<reference evidence="1 2" key="1">
    <citation type="submission" date="2018-02" db="EMBL/GenBank/DDBJ databases">
        <title>Genome sequence of the basidiomycete white-rot fungus Phlebia centrifuga.</title>
        <authorList>
            <person name="Granchi Z."/>
            <person name="Peng M."/>
            <person name="de Vries R.P."/>
            <person name="Hilden K."/>
            <person name="Makela M.R."/>
            <person name="Grigoriev I."/>
            <person name="Riley R."/>
        </authorList>
    </citation>
    <scope>NUCLEOTIDE SEQUENCE [LARGE SCALE GENOMIC DNA]</scope>
    <source>
        <strain evidence="1 2">FBCC195</strain>
    </source>
</reference>
<proteinExistence type="predicted"/>
<comment type="caution">
    <text evidence="1">The sequence shown here is derived from an EMBL/GenBank/DDBJ whole genome shotgun (WGS) entry which is preliminary data.</text>
</comment>
<evidence type="ECO:0000313" key="1">
    <source>
        <dbReference type="EMBL" id="PSR76538.1"/>
    </source>
</evidence>